<organism evidence="2 3">
    <name type="scientific">Cylindrobasidium torrendii FP15055 ss-10</name>
    <dbReference type="NCBI Taxonomy" id="1314674"/>
    <lineage>
        <taxon>Eukaryota</taxon>
        <taxon>Fungi</taxon>
        <taxon>Dikarya</taxon>
        <taxon>Basidiomycota</taxon>
        <taxon>Agaricomycotina</taxon>
        <taxon>Agaricomycetes</taxon>
        <taxon>Agaricomycetidae</taxon>
        <taxon>Agaricales</taxon>
        <taxon>Marasmiineae</taxon>
        <taxon>Physalacriaceae</taxon>
        <taxon>Cylindrobasidium</taxon>
    </lineage>
</organism>
<dbReference type="PANTHER" id="PTHR33840:SF2">
    <property type="entry name" value="TLE1 PHOSPHOLIPASE DOMAIN-CONTAINING PROTEIN"/>
    <property type="match status" value="1"/>
</dbReference>
<name>A0A0D7BQS4_9AGAR</name>
<gene>
    <name evidence="2" type="ORF">CYLTODRAFT_429206</name>
</gene>
<protein>
    <recommendedName>
        <fullName evidence="1">T6SS Phospholipase effector Tle1-like catalytic domain-containing protein</fullName>
    </recommendedName>
</protein>
<feature type="domain" description="T6SS Phospholipase effector Tle1-like catalytic" evidence="1">
    <location>
        <begin position="11"/>
        <end position="314"/>
    </location>
</feature>
<evidence type="ECO:0000259" key="1">
    <source>
        <dbReference type="Pfam" id="PF09994"/>
    </source>
</evidence>
<dbReference type="EMBL" id="KN880448">
    <property type="protein sequence ID" value="KIY71956.1"/>
    <property type="molecule type" value="Genomic_DNA"/>
</dbReference>
<proteinExistence type="predicted"/>
<sequence length="454" mass="51506">MSDTVTQPHPRALVVCLDGTTNQFDVHNTNVVRFFSLLKKDNFDEQLCYYQPGIGTFLQAGVVEPYLELGAKLLDSAFAWYIDGHVQDAYRFLMQNYRQGDKICIFGFSRGAYTARALAGMLHKIGLLPSDNQEQVAFAYKLYARTDPIGVELAKGFKKSFCTDVSINFVGLWDTVASIGLFSNRTLPDTDTNASIKTVRHALALDERRCRFKANSFYAKPPPEQPESWWKKLLAPPFYFSLNPFDLFVPAPNAASELPEEHDNEFETDVREVWFVGAHEGCLYCRTDVGGGADWNLDKTGQLRNIALRWMVNEVLDADTGIIFKPDSLAEIGLDIKLDDSGMRIPNGKSSLGVVEPELSEEDKEDAIRPIHDSLNFAATPIAPFWWILELIPMSFRYQDKYGKWHSKFAPNLGEGRLIVGDQPKFHESVRERMRMLGYKPAAIWDHHEEYVVQ</sequence>
<evidence type="ECO:0000313" key="3">
    <source>
        <dbReference type="Proteomes" id="UP000054007"/>
    </source>
</evidence>
<dbReference type="SUPFAM" id="SSF53474">
    <property type="entry name" value="alpha/beta-Hydrolases"/>
    <property type="match status" value="1"/>
</dbReference>
<evidence type="ECO:0000313" key="2">
    <source>
        <dbReference type="EMBL" id="KIY71956.1"/>
    </source>
</evidence>
<dbReference type="OrthoDB" id="3162439at2759"/>
<dbReference type="InterPro" id="IPR018712">
    <property type="entry name" value="Tle1-like_cat"/>
</dbReference>
<dbReference type="InterPro" id="IPR029058">
    <property type="entry name" value="AB_hydrolase_fold"/>
</dbReference>
<dbReference type="STRING" id="1314674.A0A0D7BQS4"/>
<reference evidence="2 3" key="1">
    <citation type="journal article" date="2015" name="Fungal Genet. Biol.">
        <title>Evolution of novel wood decay mechanisms in Agaricales revealed by the genome sequences of Fistulina hepatica and Cylindrobasidium torrendii.</title>
        <authorList>
            <person name="Floudas D."/>
            <person name="Held B.W."/>
            <person name="Riley R."/>
            <person name="Nagy L.G."/>
            <person name="Koehler G."/>
            <person name="Ransdell A.S."/>
            <person name="Younus H."/>
            <person name="Chow J."/>
            <person name="Chiniquy J."/>
            <person name="Lipzen A."/>
            <person name="Tritt A."/>
            <person name="Sun H."/>
            <person name="Haridas S."/>
            <person name="LaButti K."/>
            <person name="Ohm R.A."/>
            <person name="Kues U."/>
            <person name="Blanchette R.A."/>
            <person name="Grigoriev I.V."/>
            <person name="Minto R.E."/>
            <person name="Hibbett D.S."/>
        </authorList>
    </citation>
    <scope>NUCLEOTIDE SEQUENCE [LARGE SCALE GENOMIC DNA]</scope>
    <source>
        <strain evidence="2 3">FP15055 ss-10</strain>
    </source>
</reference>
<accession>A0A0D7BQS4</accession>
<dbReference type="AlphaFoldDB" id="A0A0D7BQS4"/>
<dbReference type="Pfam" id="PF09994">
    <property type="entry name" value="T6SS_Tle1-like_cat"/>
    <property type="match status" value="1"/>
</dbReference>
<dbReference type="Proteomes" id="UP000054007">
    <property type="component" value="Unassembled WGS sequence"/>
</dbReference>
<dbReference type="PANTHER" id="PTHR33840">
    <property type="match status" value="1"/>
</dbReference>
<keyword evidence="3" id="KW-1185">Reference proteome</keyword>